<accession>A0A3A4NWA7</accession>
<dbReference type="EMBL" id="QZKU01000031">
    <property type="protein sequence ID" value="RJP24763.1"/>
    <property type="molecule type" value="Genomic_DNA"/>
</dbReference>
<reference evidence="1 2" key="1">
    <citation type="journal article" date="2017" name="ISME J.">
        <title>Energy and carbon metabolisms in a deep terrestrial subsurface fluid microbial community.</title>
        <authorList>
            <person name="Momper L."/>
            <person name="Jungbluth S.P."/>
            <person name="Lee M.D."/>
            <person name="Amend J.P."/>
        </authorList>
    </citation>
    <scope>NUCLEOTIDE SEQUENCE [LARGE SCALE GENOMIC DNA]</scope>
    <source>
        <strain evidence="1">SURF_5</strain>
    </source>
</reference>
<evidence type="ECO:0000313" key="2">
    <source>
        <dbReference type="Proteomes" id="UP000265882"/>
    </source>
</evidence>
<protein>
    <submittedName>
        <fullName evidence="1">Uncharacterized protein</fullName>
    </submittedName>
</protein>
<organism evidence="1 2">
    <name type="scientific">Abyssobacteria bacterium (strain SURF_5)</name>
    <dbReference type="NCBI Taxonomy" id="2093360"/>
    <lineage>
        <taxon>Bacteria</taxon>
        <taxon>Pseudomonadati</taxon>
        <taxon>Candidatus Hydrogenedentota</taxon>
        <taxon>Candidatus Abyssobacteria</taxon>
    </lineage>
</organism>
<comment type="caution">
    <text evidence="1">The sequence shown here is derived from an EMBL/GenBank/DDBJ whole genome shotgun (WGS) entry which is preliminary data.</text>
</comment>
<proteinExistence type="predicted"/>
<dbReference type="Proteomes" id="UP000265882">
    <property type="component" value="Unassembled WGS sequence"/>
</dbReference>
<evidence type="ECO:0000313" key="1">
    <source>
        <dbReference type="EMBL" id="RJP24763.1"/>
    </source>
</evidence>
<gene>
    <name evidence="1" type="ORF">C4520_03525</name>
</gene>
<name>A0A3A4NWA7_ABYX5</name>
<sequence>MQHVHLISETNSLVLHGLMYPLKDEMDLGLAGGISQDGGIYVGRKAAPSLTLVRSFAGVRDVDYEALRDWYVYVAEGMRRVFSFVDGDGLGYSVRWLNGPSDWQKDGANRWSGTIRLRVEGFEP</sequence>
<dbReference type="AlphaFoldDB" id="A0A3A4NWA7"/>